<dbReference type="STRING" id="415747.SAMN03097708_00512"/>
<gene>
    <name evidence="4" type="ORF">SAMN03097708_00512</name>
    <name evidence="5" type="ORF">SAMN03097708_02910</name>
    <name evidence="6" type="ORF">SAMN03097708_03095</name>
    <name evidence="7" type="ORF">SAMN03097708_03148</name>
</gene>
<evidence type="ECO:0000313" key="8">
    <source>
        <dbReference type="Proteomes" id="UP000199648"/>
    </source>
</evidence>
<dbReference type="EMBL" id="FMWD01000011">
    <property type="protein sequence ID" value="SCZ66116.1"/>
    <property type="molecule type" value="Genomic_DNA"/>
</dbReference>
<reference evidence="4 8" key="1">
    <citation type="submission" date="2016-10" db="EMBL/GenBank/DDBJ databases">
        <authorList>
            <person name="de Groot N.N."/>
        </authorList>
    </citation>
    <scope>NUCLEOTIDE SEQUENCE [LARGE SCALE GENOMIC DNA]</scope>
    <source>
        <strain evidence="4 8">HLD2</strain>
    </source>
</reference>
<evidence type="ECO:0000313" key="4">
    <source>
        <dbReference type="EMBL" id="SCZ50847.1"/>
    </source>
</evidence>
<dbReference type="Pfam" id="PF02371">
    <property type="entry name" value="Transposase_20"/>
    <property type="match status" value="1"/>
</dbReference>
<dbReference type="InterPro" id="IPR003346">
    <property type="entry name" value="Transposase_20"/>
</dbReference>
<dbReference type="GO" id="GO:0006313">
    <property type="term" value="P:DNA transposition"/>
    <property type="evidence" value="ECO:0007669"/>
    <property type="project" value="InterPro"/>
</dbReference>
<organism evidence="4 8">
    <name type="scientific">Thiohalomonas denitrificans</name>
    <dbReference type="NCBI Taxonomy" id="415747"/>
    <lineage>
        <taxon>Bacteria</taxon>
        <taxon>Pseudomonadati</taxon>
        <taxon>Pseudomonadota</taxon>
        <taxon>Gammaproteobacteria</taxon>
        <taxon>Thiohalomonadales</taxon>
        <taxon>Thiohalomonadaceae</taxon>
        <taxon>Thiohalomonas</taxon>
    </lineage>
</organism>
<dbReference type="PANTHER" id="PTHR33055">
    <property type="entry name" value="TRANSPOSASE FOR INSERTION SEQUENCE ELEMENT IS1111A"/>
    <property type="match status" value="1"/>
</dbReference>
<dbReference type="PANTHER" id="PTHR33055:SF13">
    <property type="entry name" value="TRANSPOSASE"/>
    <property type="match status" value="1"/>
</dbReference>
<dbReference type="NCBIfam" id="NF033542">
    <property type="entry name" value="transpos_IS110"/>
    <property type="match status" value="1"/>
</dbReference>
<dbReference type="AlphaFoldDB" id="A0A1G5PN07"/>
<evidence type="ECO:0000313" key="6">
    <source>
        <dbReference type="EMBL" id="SCZ67202.1"/>
    </source>
</evidence>
<evidence type="ECO:0000313" key="7">
    <source>
        <dbReference type="EMBL" id="SCZ67493.1"/>
    </source>
</evidence>
<keyword evidence="8" id="KW-1185">Reference proteome</keyword>
<feature type="domain" description="Transposase IS116/IS110/IS902 C-terminal" evidence="3">
    <location>
        <begin position="194"/>
        <end position="273"/>
    </location>
</feature>
<dbReference type="Pfam" id="PF01548">
    <property type="entry name" value="DEDD_Tnp_IS110"/>
    <property type="match status" value="1"/>
</dbReference>
<evidence type="ECO:0000259" key="2">
    <source>
        <dbReference type="Pfam" id="PF01548"/>
    </source>
</evidence>
<feature type="coiled-coil region" evidence="1">
    <location>
        <begin position="138"/>
        <end position="165"/>
    </location>
</feature>
<feature type="domain" description="Transposase IS110-like N-terminal" evidence="2">
    <location>
        <begin position="10"/>
        <end position="151"/>
    </location>
</feature>
<dbReference type="Proteomes" id="UP000199648">
    <property type="component" value="Unassembled WGS sequence"/>
</dbReference>
<dbReference type="GO" id="GO:0003677">
    <property type="term" value="F:DNA binding"/>
    <property type="evidence" value="ECO:0007669"/>
    <property type="project" value="InterPro"/>
</dbReference>
<dbReference type="OrthoDB" id="9795150at2"/>
<name>A0A1G5PN07_9GAMM</name>
<dbReference type="EMBL" id="FMWD01000001">
    <property type="protein sequence ID" value="SCZ50847.1"/>
    <property type="molecule type" value="Genomic_DNA"/>
</dbReference>
<evidence type="ECO:0000256" key="1">
    <source>
        <dbReference type="SAM" id="Coils"/>
    </source>
</evidence>
<accession>A0A1G5PN07</accession>
<dbReference type="GO" id="GO:0004803">
    <property type="term" value="F:transposase activity"/>
    <property type="evidence" value="ECO:0007669"/>
    <property type="project" value="InterPro"/>
</dbReference>
<evidence type="ECO:0000313" key="5">
    <source>
        <dbReference type="EMBL" id="SCZ66116.1"/>
    </source>
</evidence>
<dbReference type="EMBL" id="FMWD01000014">
    <property type="protein sequence ID" value="SCZ67202.1"/>
    <property type="molecule type" value="Genomic_DNA"/>
</dbReference>
<dbReference type="EMBL" id="FMWD01000015">
    <property type="protein sequence ID" value="SCZ67493.1"/>
    <property type="molecule type" value="Genomic_DNA"/>
</dbReference>
<keyword evidence="1" id="KW-0175">Coiled coil</keyword>
<dbReference type="InterPro" id="IPR002525">
    <property type="entry name" value="Transp_IS110-like_N"/>
</dbReference>
<dbReference type="RefSeq" id="WP_092992258.1">
    <property type="nucleotide sequence ID" value="NZ_FMWD01000001.1"/>
</dbReference>
<evidence type="ECO:0000259" key="3">
    <source>
        <dbReference type="Pfam" id="PF02371"/>
    </source>
</evidence>
<sequence>MAMPVRPYLVGVDVSKAELAICEHPEAPVILLENDPGSIAGWLKQLQAPACLAVEATNTYHMELVDQAHRLGHTVYVVDGFRLNRYRQSIGGRAKTDSSDARLLWRYLDRERADLRPWTPPSKGYRTLQQLLRRRAVLVRAKSALEQSLREVPELKREAQGLTKQFKMLDSAILRRIRECIRHHQWQADMERCQGIEGVGPLSAAALTMAFQRGHFRSNDAFVAFLGLDVRVRDSGKTRGQRKLTKQGDPELRRLLYLAAMTASRSATWRGFYQRHLDRGLSPTQAFIILARKIARIAFSLLKNQTTYQPKPHIEACAVT</sequence>
<proteinExistence type="predicted"/>
<protein>
    <submittedName>
        <fullName evidence="4">Transposase</fullName>
    </submittedName>
</protein>
<dbReference type="InterPro" id="IPR047650">
    <property type="entry name" value="Transpos_IS110"/>
</dbReference>